<dbReference type="AlphaFoldDB" id="A0A2H0FL57"/>
<feature type="non-terminal residue" evidence="1">
    <location>
        <position position="1"/>
    </location>
</feature>
<evidence type="ECO:0000313" key="1">
    <source>
        <dbReference type="EMBL" id="PIQ07437.1"/>
    </source>
</evidence>
<dbReference type="Proteomes" id="UP000230778">
    <property type="component" value="Unassembled WGS sequence"/>
</dbReference>
<accession>A0A2H0FL57</accession>
<evidence type="ECO:0000313" key="2">
    <source>
        <dbReference type="Proteomes" id="UP000230778"/>
    </source>
</evidence>
<dbReference type="SUPFAM" id="SSF56784">
    <property type="entry name" value="HAD-like"/>
    <property type="match status" value="1"/>
</dbReference>
<dbReference type="GO" id="GO:0016791">
    <property type="term" value="F:phosphatase activity"/>
    <property type="evidence" value="ECO:0007669"/>
    <property type="project" value="TreeGrafter"/>
</dbReference>
<gene>
    <name evidence="1" type="ORF">COW72_00310</name>
</gene>
<dbReference type="Pfam" id="PF08282">
    <property type="entry name" value="Hydrolase_3"/>
    <property type="match status" value="1"/>
</dbReference>
<name>A0A2H0FL57_9BACT</name>
<dbReference type="Gene3D" id="3.40.50.1000">
    <property type="entry name" value="HAD superfamily/HAD-like"/>
    <property type="match status" value="1"/>
</dbReference>
<comment type="caution">
    <text evidence="1">The sequence shown here is derived from an EMBL/GenBank/DDBJ whole genome shotgun (WGS) entry which is preliminary data.</text>
</comment>
<protein>
    <submittedName>
        <fullName evidence="1">Uncharacterized protein</fullName>
    </submittedName>
</protein>
<organism evidence="1 2">
    <name type="scientific">Candidatus Nealsonbacteria bacterium CG18_big_fil_WC_8_21_14_2_50_37_10</name>
    <dbReference type="NCBI Taxonomy" id="1974717"/>
    <lineage>
        <taxon>Bacteria</taxon>
        <taxon>Candidatus Nealsoniibacteriota</taxon>
    </lineage>
</organism>
<dbReference type="PANTHER" id="PTHR10000">
    <property type="entry name" value="PHOSPHOSERINE PHOSPHATASE"/>
    <property type="match status" value="1"/>
</dbReference>
<proteinExistence type="predicted"/>
<sequence length="219" mass="24544">NRGKIPQIGFCTERDRNYVEATAFSVGRPNSWSVIESGIALFNPTTKEMLINESLSLEVRTAFETLRRERLPHILEKFPDLFEYPGNMINIALERKYGVNLPVEEYYKAARIKLSDLERQDLITIHPSRIAIDISPPGIDKASGIRFLAKTTGISPNQMLGIGDSKGDFPMLNLVGLVGCPSNALEECKELIQKKGGYISPHQYARGVADVLRYYLKEG</sequence>
<dbReference type="PANTHER" id="PTHR10000:SF8">
    <property type="entry name" value="HAD SUPERFAMILY HYDROLASE-LIKE, TYPE 3"/>
    <property type="match status" value="1"/>
</dbReference>
<dbReference type="GO" id="GO:0005829">
    <property type="term" value="C:cytosol"/>
    <property type="evidence" value="ECO:0007669"/>
    <property type="project" value="TreeGrafter"/>
</dbReference>
<dbReference type="InterPro" id="IPR036412">
    <property type="entry name" value="HAD-like_sf"/>
</dbReference>
<dbReference type="GO" id="GO:0000287">
    <property type="term" value="F:magnesium ion binding"/>
    <property type="evidence" value="ECO:0007669"/>
    <property type="project" value="TreeGrafter"/>
</dbReference>
<dbReference type="InterPro" id="IPR023214">
    <property type="entry name" value="HAD_sf"/>
</dbReference>
<dbReference type="EMBL" id="PCUC01000017">
    <property type="protein sequence ID" value="PIQ07437.1"/>
    <property type="molecule type" value="Genomic_DNA"/>
</dbReference>
<dbReference type="Gene3D" id="3.90.1070.10">
    <property type="match status" value="1"/>
</dbReference>
<reference evidence="1 2" key="1">
    <citation type="submission" date="2017-09" db="EMBL/GenBank/DDBJ databases">
        <title>Depth-based differentiation of microbial function through sediment-hosted aquifers and enrichment of novel symbionts in the deep terrestrial subsurface.</title>
        <authorList>
            <person name="Probst A.J."/>
            <person name="Ladd B."/>
            <person name="Jarett J.K."/>
            <person name="Geller-Mcgrath D.E."/>
            <person name="Sieber C.M."/>
            <person name="Emerson J.B."/>
            <person name="Anantharaman K."/>
            <person name="Thomas B.C."/>
            <person name="Malmstrom R."/>
            <person name="Stieglmeier M."/>
            <person name="Klingl A."/>
            <person name="Woyke T."/>
            <person name="Ryan C.M."/>
            <person name="Banfield J.F."/>
        </authorList>
    </citation>
    <scope>NUCLEOTIDE SEQUENCE [LARGE SCALE GENOMIC DNA]</scope>
    <source>
        <strain evidence="1">CG18_big_fil_WC_8_21_14_2_50_37_10</strain>
    </source>
</reference>